<dbReference type="GO" id="GO:0004527">
    <property type="term" value="F:exonuclease activity"/>
    <property type="evidence" value="ECO:0007669"/>
    <property type="project" value="UniProtKB-KW"/>
</dbReference>
<evidence type="ECO:0000256" key="3">
    <source>
        <dbReference type="ARBA" id="ARBA00022777"/>
    </source>
</evidence>
<keyword evidence="7" id="KW-0269">Exonuclease</keyword>
<gene>
    <name evidence="7" type="ORF">GCM10010919_05240</name>
</gene>
<dbReference type="InterPro" id="IPR022486">
    <property type="entry name" value="PPK2_PA0141"/>
</dbReference>
<comment type="caution">
    <text evidence="7">The sequence shown here is derived from an EMBL/GenBank/DDBJ whole genome shotgun (WGS) entry which is preliminary data.</text>
</comment>
<dbReference type="RefSeq" id="WP_189429857.1">
    <property type="nucleotide sequence ID" value="NZ_BNAO01000001.1"/>
</dbReference>
<evidence type="ECO:0000256" key="4">
    <source>
        <dbReference type="RuleBase" id="RU369062"/>
    </source>
</evidence>
<feature type="compositionally biased region" description="Polar residues" evidence="5">
    <location>
        <begin position="1"/>
        <end position="10"/>
    </location>
</feature>
<comment type="subunit">
    <text evidence="4">Homotetramer.</text>
</comment>
<keyword evidence="3 4" id="KW-0418">Kinase</keyword>
<dbReference type="GO" id="GO:0016301">
    <property type="term" value="F:kinase activity"/>
    <property type="evidence" value="ECO:0007669"/>
    <property type="project" value="UniProtKB-KW"/>
</dbReference>
<keyword evidence="7" id="KW-0540">Nuclease</keyword>
<evidence type="ECO:0000259" key="6">
    <source>
        <dbReference type="Pfam" id="PF03976"/>
    </source>
</evidence>
<dbReference type="Gene3D" id="3.40.50.300">
    <property type="entry name" value="P-loop containing nucleotide triphosphate hydrolases"/>
    <property type="match status" value="1"/>
</dbReference>
<dbReference type="InterPro" id="IPR022488">
    <property type="entry name" value="PPK2-related"/>
</dbReference>
<dbReference type="EMBL" id="BNAO01000001">
    <property type="protein sequence ID" value="GHG61124.1"/>
    <property type="molecule type" value="Genomic_DNA"/>
</dbReference>
<dbReference type="Proteomes" id="UP000659697">
    <property type="component" value="Unassembled WGS sequence"/>
</dbReference>
<protein>
    <recommendedName>
        <fullName evidence="4">ADP/GDP-polyphosphate phosphotransferase</fullName>
        <ecNumber evidence="4">2.7.4.-</ecNumber>
    </recommendedName>
    <alternativeName>
        <fullName evidence="4">Polyphosphate kinase PPK2</fullName>
    </alternativeName>
</protein>
<evidence type="ECO:0000256" key="1">
    <source>
        <dbReference type="ARBA" id="ARBA00009924"/>
    </source>
</evidence>
<comment type="function">
    <text evidence="4">Uses inorganic polyphosphate (polyP) as a donor to convert GDP to GTP or ADP to ATP.</text>
</comment>
<feature type="region of interest" description="Disordered" evidence="5">
    <location>
        <begin position="1"/>
        <end position="20"/>
    </location>
</feature>
<dbReference type="SUPFAM" id="SSF52540">
    <property type="entry name" value="P-loop containing nucleoside triphosphate hydrolases"/>
    <property type="match status" value="1"/>
</dbReference>
<accession>A0ABQ3KUH4</accession>
<dbReference type="InterPro" id="IPR027417">
    <property type="entry name" value="P-loop_NTPase"/>
</dbReference>
<dbReference type="Pfam" id="PF03976">
    <property type="entry name" value="PPK2"/>
    <property type="match status" value="1"/>
</dbReference>
<keyword evidence="2 4" id="KW-0808">Transferase</keyword>
<organism evidence="7 8">
    <name type="scientific">Alishewanella longhuensis</name>
    <dbReference type="NCBI Taxonomy" id="1091037"/>
    <lineage>
        <taxon>Bacteria</taxon>
        <taxon>Pseudomonadati</taxon>
        <taxon>Pseudomonadota</taxon>
        <taxon>Gammaproteobacteria</taxon>
        <taxon>Alteromonadales</taxon>
        <taxon>Alteromonadaceae</taxon>
        <taxon>Alishewanella</taxon>
    </lineage>
</organism>
<reference evidence="8" key="1">
    <citation type="journal article" date="2019" name="Int. J. Syst. Evol. Microbiol.">
        <title>The Global Catalogue of Microorganisms (GCM) 10K type strain sequencing project: providing services to taxonomists for standard genome sequencing and annotation.</title>
        <authorList>
            <consortium name="The Broad Institute Genomics Platform"/>
            <consortium name="The Broad Institute Genome Sequencing Center for Infectious Disease"/>
            <person name="Wu L."/>
            <person name="Ma J."/>
        </authorList>
    </citation>
    <scope>NUCLEOTIDE SEQUENCE [LARGE SCALE GENOMIC DNA]</scope>
    <source>
        <strain evidence="8">CGMCC 1.7003</strain>
    </source>
</reference>
<evidence type="ECO:0000313" key="7">
    <source>
        <dbReference type="EMBL" id="GHG61124.1"/>
    </source>
</evidence>
<dbReference type="PANTHER" id="PTHR34383:SF1">
    <property type="entry name" value="ADP-POLYPHOSPHATE PHOSPHOTRANSFERASE"/>
    <property type="match status" value="1"/>
</dbReference>
<dbReference type="EC" id="2.7.4.-" evidence="4"/>
<evidence type="ECO:0000313" key="8">
    <source>
        <dbReference type="Proteomes" id="UP000659697"/>
    </source>
</evidence>
<name>A0ABQ3KUH4_9ALTE</name>
<comment type="similarity">
    <text evidence="1 4">Belongs to the polyphosphate kinase 2 (PPK2) family. Class I subfamily.</text>
</comment>
<keyword evidence="8" id="KW-1185">Reference proteome</keyword>
<proteinExistence type="inferred from homology"/>
<feature type="domain" description="Polyphosphate kinase-2-related" evidence="6">
    <location>
        <begin position="107"/>
        <end position="331"/>
    </location>
</feature>
<sequence>MKSNEQNNEVIIQDPEQERVSERLSASQQAKVVAIENIIAAQASGDMHQLSEHLLAMLDGLSPDDLAQLSKALNKGESAQAEKRRQKADQQLAADWRDGGYPYKNRLSRKSYEQQKYHLQVELLKLQRWVKETGQRVVILFEGRDAAGKGGTIKRFMEHLNPRGARVVALEKPSEAEKGQWYFQRYVAQLPTKGEILLFDRSWYNRAGVERVMGFCSDEEYQEFMLQVPEFERHLVRSGIHLIKLWFSVSQDEQRRRFTEREAHPLKQWKLSPVDLASLDKWDAYTQAKEQMFACTDTSYAPWTVIKSDCKKRARVNAMRYVLQRLPYTSKDPVVVATPDPLLVGRASIIFERGEHGFTLD</sequence>
<keyword evidence="7" id="KW-0378">Hydrolase</keyword>
<dbReference type="PANTHER" id="PTHR34383">
    <property type="entry name" value="POLYPHOSPHATE:AMP PHOSPHOTRANSFERASE-RELATED"/>
    <property type="match status" value="1"/>
</dbReference>
<evidence type="ECO:0000256" key="5">
    <source>
        <dbReference type="SAM" id="MobiDB-lite"/>
    </source>
</evidence>
<evidence type="ECO:0000256" key="2">
    <source>
        <dbReference type="ARBA" id="ARBA00022679"/>
    </source>
</evidence>
<dbReference type="NCBIfam" id="TIGR03707">
    <property type="entry name" value="PPK2_P_aer"/>
    <property type="match status" value="1"/>
</dbReference>